<dbReference type="Proteomes" id="UP000095038">
    <property type="component" value="Unassembled WGS sequence"/>
</dbReference>
<reference evidence="11" key="1">
    <citation type="submission" date="2016-05" db="EMBL/GenBank/DDBJ databases">
        <title>Comparative genomics of biotechnologically important yeasts.</title>
        <authorList>
            <consortium name="DOE Joint Genome Institute"/>
            <person name="Riley R."/>
            <person name="Haridas S."/>
            <person name="Wolfe K.H."/>
            <person name="Lopes M.R."/>
            <person name="Hittinger C.T."/>
            <person name="Goker M."/>
            <person name="Salamov A."/>
            <person name="Wisecaver J."/>
            <person name="Long T.M."/>
            <person name="Aerts A.L."/>
            <person name="Barry K."/>
            <person name="Choi C."/>
            <person name="Clum A."/>
            <person name="Coughlan A.Y."/>
            <person name="Deshpande S."/>
            <person name="Douglass A.P."/>
            <person name="Hanson S.J."/>
            <person name="Klenk H.-P."/>
            <person name="Labutti K."/>
            <person name="Lapidus A."/>
            <person name="Lindquist E."/>
            <person name="Lipzen A."/>
            <person name="Meier-Kolthoff J.P."/>
            <person name="Ohm R.A."/>
            <person name="Otillar R.P."/>
            <person name="Pangilinan J."/>
            <person name="Peng Y."/>
            <person name="Rokas A."/>
            <person name="Rosa C.A."/>
            <person name="Scheuner C."/>
            <person name="Sibirny A.A."/>
            <person name="Slot J.C."/>
            <person name="Stielow J.B."/>
            <person name="Sun H."/>
            <person name="Kurtzman C.P."/>
            <person name="Blackwell M."/>
            <person name="Grigoriev I.V."/>
            <person name="Jeffries T.W."/>
        </authorList>
    </citation>
    <scope>NUCLEOTIDE SEQUENCE [LARGE SCALE GENOMIC DNA]</scope>
    <source>
        <strain evidence="11">DSM 1968</strain>
    </source>
</reference>
<dbReference type="PANTHER" id="PTHR31145">
    <property type="entry name" value="INTEGRAL MEMBRANE PROTEIN (AFU_ORTHOLOGUE AFUA_7G01610)"/>
    <property type="match status" value="1"/>
</dbReference>
<protein>
    <submittedName>
        <fullName evidence="10">TRP-domain-containing protein</fullName>
    </submittedName>
</protein>
<dbReference type="InterPro" id="IPR040241">
    <property type="entry name" value="TRP_Flc/Pkd2-like"/>
</dbReference>
<organism evidence="10 11">
    <name type="scientific">Ascoidea rubescens DSM 1968</name>
    <dbReference type="NCBI Taxonomy" id="1344418"/>
    <lineage>
        <taxon>Eukaryota</taxon>
        <taxon>Fungi</taxon>
        <taxon>Dikarya</taxon>
        <taxon>Ascomycota</taxon>
        <taxon>Saccharomycotina</taxon>
        <taxon>Saccharomycetes</taxon>
        <taxon>Ascoideaceae</taxon>
        <taxon>Ascoidea</taxon>
    </lineage>
</organism>
<keyword evidence="6 8" id="KW-0472">Membrane</keyword>
<dbReference type="OrthoDB" id="5212126at2759"/>
<dbReference type="SMART" id="SM01320">
    <property type="entry name" value="TRP_N"/>
    <property type="match status" value="1"/>
</dbReference>
<comment type="similarity">
    <text evidence="2">Belongs to the transient receptor potential (TRP) ion channel family.</text>
</comment>
<evidence type="ECO:0000256" key="1">
    <source>
        <dbReference type="ARBA" id="ARBA00004141"/>
    </source>
</evidence>
<proteinExistence type="inferred from homology"/>
<feature type="compositionally biased region" description="Low complexity" evidence="7">
    <location>
        <begin position="760"/>
        <end position="783"/>
    </location>
</feature>
<evidence type="ECO:0000256" key="5">
    <source>
        <dbReference type="ARBA" id="ARBA00022989"/>
    </source>
</evidence>
<dbReference type="PANTHER" id="PTHR31145:SF2">
    <property type="entry name" value="FLAVIN CARRIER PROTEIN 2"/>
    <property type="match status" value="1"/>
</dbReference>
<keyword evidence="4" id="KW-0732">Signal</keyword>
<accession>A0A1D2VNK1</accession>
<evidence type="ECO:0000256" key="2">
    <source>
        <dbReference type="ARBA" id="ARBA00010642"/>
    </source>
</evidence>
<evidence type="ECO:0000256" key="4">
    <source>
        <dbReference type="ARBA" id="ARBA00022729"/>
    </source>
</evidence>
<dbReference type="AlphaFoldDB" id="A0A1D2VNK1"/>
<keyword evidence="3 8" id="KW-0812">Transmembrane</keyword>
<feature type="transmembrane region" description="Helical" evidence="8">
    <location>
        <begin position="561"/>
        <end position="588"/>
    </location>
</feature>
<dbReference type="GO" id="GO:0016020">
    <property type="term" value="C:membrane"/>
    <property type="evidence" value="ECO:0007669"/>
    <property type="project" value="UniProtKB-SubCell"/>
</dbReference>
<evidence type="ECO:0000313" key="11">
    <source>
        <dbReference type="Proteomes" id="UP000095038"/>
    </source>
</evidence>
<dbReference type="FunCoup" id="A0A1D2VNK1">
    <property type="interactions" value="56"/>
</dbReference>
<feature type="transmembrane region" description="Helical" evidence="8">
    <location>
        <begin position="407"/>
        <end position="429"/>
    </location>
</feature>
<dbReference type="InterPro" id="IPR010308">
    <property type="entry name" value="TRP_C"/>
</dbReference>
<evidence type="ECO:0000256" key="7">
    <source>
        <dbReference type="SAM" id="MobiDB-lite"/>
    </source>
</evidence>
<feature type="transmembrane region" description="Helical" evidence="8">
    <location>
        <begin position="470"/>
        <end position="491"/>
    </location>
</feature>
<feature type="compositionally biased region" description="Polar residues" evidence="7">
    <location>
        <begin position="712"/>
        <end position="746"/>
    </location>
</feature>
<dbReference type="GO" id="GO:0055085">
    <property type="term" value="P:transmembrane transport"/>
    <property type="evidence" value="ECO:0007669"/>
    <property type="project" value="TreeGrafter"/>
</dbReference>
<feature type="transmembrane region" description="Helical" evidence="8">
    <location>
        <begin position="528"/>
        <end position="549"/>
    </location>
</feature>
<evidence type="ECO:0000256" key="3">
    <source>
        <dbReference type="ARBA" id="ARBA00022692"/>
    </source>
</evidence>
<dbReference type="GO" id="GO:0009272">
    <property type="term" value="P:fungal-type cell wall biogenesis"/>
    <property type="evidence" value="ECO:0007669"/>
    <property type="project" value="TreeGrafter"/>
</dbReference>
<dbReference type="STRING" id="1344418.A0A1D2VNK1"/>
<gene>
    <name evidence="10" type="ORF">ASCRUDRAFT_74564</name>
</gene>
<feature type="transmembrane region" description="Helical" evidence="8">
    <location>
        <begin position="381"/>
        <end position="401"/>
    </location>
</feature>
<feature type="transmembrane region" description="Helical" evidence="8">
    <location>
        <begin position="497"/>
        <end position="516"/>
    </location>
</feature>
<dbReference type="Pfam" id="PF14558">
    <property type="entry name" value="TRP_N"/>
    <property type="match status" value="1"/>
</dbReference>
<evidence type="ECO:0000313" key="10">
    <source>
        <dbReference type="EMBL" id="ODV63192.1"/>
    </source>
</evidence>
<name>A0A1D2VNK1_9ASCO</name>
<feature type="region of interest" description="Disordered" evidence="7">
    <location>
        <begin position="712"/>
        <end position="783"/>
    </location>
</feature>
<dbReference type="InParanoid" id="A0A1D2VNK1"/>
<evidence type="ECO:0000256" key="8">
    <source>
        <dbReference type="SAM" id="Phobius"/>
    </source>
</evidence>
<evidence type="ECO:0000256" key="6">
    <source>
        <dbReference type="ARBA" id="ARBA00023136"/>
    </source>
</evidence>
<dbReference type="InterPro" id="IPR032800">
    <property type="entry name" value="TRP_N"/>
</dbReference>
<keyword evidence="5 8" id="KW-1133">Transmembrane helix</keyword>
<dbReference type="EMBL" id="KV454476">
    <property type="protein sequence ID" value="ODV63192.1"/>
    <property type="molecule type" value="Genomic_DNA"/>
</dbReference>
<evidence type="ECO:0000259" key="9">
    <source>
        <dbReference type="SMART" id="SM01320"/>
    </source>
</evidence>
<dbReference type="Pfam" id="PF06011">
    <property type="entry name" value="TRP"/>
    <property type="match status" value="1"/>
</dbReference>
<keyword evidence="11" id="KW-1185">Reference proteome</keyword>
<sequence>MENSALTASFFDVKFLPDNNTITFDISAITTINDYVNVHFQVIVYGISILSQNISLCDDLGDYVSTQLCPISAGKFDVDSSYKVSDSIVDSIPGIAYTVPDLDARVRVVVTTNSTTNPENLACVEAILTNGKTVQTKYASWPIATVAGIGLITSGVVSIIGHSSTAAHIASNSLSLFIYFQNLAITSMMAVQRVPPIAAAWAQNFQWSMGIISTGFLQDIVDWYVQSTGGTSTSILSNTEILSISVQKVKRGFNDYIGQSLQELVYKTRNINHLVLFKRADFEYDDTTNDDDLYTTDEKSDDITSKILVLRGIQRVAYLANLEITQLFLTGIIFLLFFAFILICALALFKAIIEFLIRTNVMKSGKFNEYRRQWTIIVKGTLYRLWLLSFPQVSLLCLWQLTVRDSAGCVVIAVFLLAIVAGVLFQAAIKLLQLGRRSIKIYNNPAYILYGDIKILNKFGFLYVQYRADCYYWVAITLLYTTLRSVFIALIQNRGKVQAIGIIIVELIYFISLCIIRPFMDKRTNVYNILVHLVILLNAAIFLIFSNLFGGPAAAISISGIIFFVLNVVFSLFILVFTIITCALAILYKNPDAKYSPVKDDRVSFIPRAEGEENPKNDTELMALGATAMRGHQRGDTELSINNYKESNTSNSNTNSNFDTYTSLRTRSDSLNIPAVQPASAIGSLGNNQQTGGLLSKIEDNYDDYSYKGNNNYVDNNSKTPGSSGVLYQTTSSYPYNAQGRSTNDLLNEVKSDNTGNNIGNNVFSDSNNDNNNNNTFNNNNIDNSSSNYNYNYNSSSGFNSSSNTGGSFYNNNNNSFGGSSTANFHTNTAGGAAFNRTAPYQGTGGGYH</sequence>
<comment type="subcellular location">
    <subcellularLocation>
        <location evidence="1">Membrane</location>
        <topology evidence="1">Multi-pass membrane protein</topology>
    </subcellularLocation>
</comment>
<feature type="domain" description="ML-like" evidence="9">
    <location>
        <begin position="1"/>
        <end position="135"/>
    </location>
</feature>
<dbReference type="RefSeq" id="XP_020049499.1">
    <property type="nucleotide sequence ID" value="XM_020192740.1"/>
</dbReference>
<dbReference type="GeneID" id="30966376"/>
<feature type="transmembrane region" description="Helical" evidence="8">
    <location>
        <begin position="327"/>
        <end position="353"/>
    </location>
</feature>